<name>A0AAE0LTM5_9PEZI</name>
<organism evidence="1 2">
    <name type="scientific">Chaetomium fimeti</name>
    <dbReference type="NCBI Taxonomy" id="1854472"/>
    <lineage>
        <taxon>Eukaryota</taxon>
        <taxon>Fungi</taxon>
        <taxon>Dikarya</taxon>
        <taxon>Ascomycota</taxon>
        <taxon>Pezizomycotina</taxon>
        <taxon>Sordariomycetes</taxon>
        <taxon>Sordariomycetidae</taxon>
        <taxon>Sordariales</taxon>
        <taxon>Chaetomiaceae</taxon>
        <taxon>Chaetomium</taxon>
    </lineage>
</organism>
<dbReference type="RefSeq" id="XP_062659903.1">
    <property type="nucleotide sequence ID" value="XM_062798738.1"/>
</dbReference>
<evidence type="ECO:0000313" key="2">
    <source>
        <dbReference type="Proteomes" id="UP001278766"/>
    </source>
</evidence>
<accession>A0AAE0LTM5</accession>
<keyword evidence="2" id="KW-1185">Reference proteome</keyword>
<sequence length="127" mass="13868">MKRLYTYSPKSKLIVPGPLAVLWLPLAVRVKALVPVAHDATFGTFLDGTLLLGQPESFVQLPPYRLSTECPGPRKAGMEPGKSIVGQSFQGLDKSLVGRHYRIPLLNSSAVVVCEPLAAFHFCYDES</sequence>
<dbReference type="EMBL" id="JAUEPN010000004">
    <property type="protein sequence ID" value="KAK3296389.1"/>
    <property type="molecule type" value="Genomic_DNA"/>
</dbReference>
<gene>
    <name evidence="1" type="ORF">B0H64DRAFT_169233</name>
</gene>
<dbReference type="AlphaFoldDB" id="A0AAE0LTM5"/>
<dbReference type="Proteomes" id="UP001278766">
    <property type="component" value="Unassembled WGS sequence"/>
</dbReference>
<comment type="caution">
    <text evidence="1">The sequence shown here is derived from an EMBL/GenBank/DDBJ whole genome shotgun (WGS) entry which is preliminary data.</text>
</comment>
<dbReference type="GeneID" id="87835686"/>
<reference evidence="1" key="1">
    <citation type="journal article" date="2023" name="Mol. Phylogenet. Evol.">
        <title>Genome-scale phylogeny and comparative genomics of the fungal order Sordariales.</title>
        <authorList>
            <person name="Hensen N."/>
            <person name="Bonometti L."/>
            <person name="Westerberg I."/>
            <person name="Brannstrom I.O."/>
            <person name="Guillou S."/>
            <person name="Cros-Aarteil S."/>
            <person name="Calhoun S."/>
            <person name="Haridas S."/>
            <person name="Kuo A."/>
            <person name="Mondo S."/>
            <person name="Pangilinan J."/>
            <person name="Riley R."/>
            <person name="LaButti K."/>
            <person name="Andreopoulos B."/>
            <person name="Lipzen A."/>
            <person name="Chen C."/>
            <person name="Yan M."/>
            <person name="Daum C."/>
            <person name="Ng V."/>
            <person name="Clum A."/>
            <person name="Steindorff A."/>
            <person name="Ohm R.A."/>
            <person name="Martin F."/>
            <person name="Silar P."/>
            <person name="Natvig D.O."/>
            <person name="Lalanne C."/>
            <person name="Gautier V."/>
            <person name="Ament-Velasquez S.L."/>
            <person name="Kruys A."/>
            <person name="Hutchinson M.I."/>
            <person name="Powell A.J."/>
            <person name="Barry K."/>
            <person name="Miller A.N."/>
            <person name="Grigoriev I.V."/>
            <person name="Debuchy R."/>
            <person name="Gladieux P."/>
            <person name="Hiltunen Thoren M."/>
            <person name="Johannesson H."/>
        </authorList>
    </citation>
    <scope>NUCLEOTIDE SEQUENCE</scope>
    <source>
        <strain evidence="1">CBS 168.71</strain>
    </source>
</reference>
<proteinExistence type="predicted"/>
<protein>
    <submittedName>
        <fullName evidence="1">Uncharacterized protein</fullName>
    </submittedName>
</protein>
<reference evidence="1" key="2">
    <citation type="submission" date="2023-06" db="EMBL/GenBank/DDBJ databases">
        <authorList>
            <consortium name="Lawrence Berkeley National Laboratory"/>
            <person name="Haridas S."/>
            <person name="Hensen N."/>
            <person name="Bonometti L."/>
            <person name="Westerberg I."/>
            <person name="Brannstrom I.O."/>
            <person name="Guillou S."/>
            <person name="Cros-Aarteil S."/>
            <person name="Calhoun S."/>
            <person name="Kuo A."/>
            <person name="Mondo S."/>
            <person name="Pangilinan J."/>
            <person name="Riley R."/>
            <person name="Labutti K."/>
            <person name="Andreopoulos B."/>
            <person name="Lipzen A."/>
            <person name="Chen C."/>
            <person name="Yanf M."/>
            <person name="Daum C."/>
            <person name="Ng V."/>
            <person name="Clum A."/>
            <person name="Steindorff A."/>
            <person name="Ohm R."/>
            <person name="Martin F."/>
            <person name="Silar P."/>
            <person name="Natvig D."/>
            <person name="Lalanne C."/>
            <person name="Gautier V."/>
            <person name="Ament-Velasquez S.L."/>
            <person name="Kruys A."/>
            <person name="Hutchinson M.I."/>
            <person name="Powell A.J."/>
            <person name="Barry K."/>
            <person name="Miller A.N."/>
            <person name="Grigoriev I.V."/>
            <person name="Debuchy R."/>
            <person name="Gladieux P."/>
            <person name="Thoren M.H."/>
            <person name="Johannesson H."/>
        </authorList>
    </citation>
    <scope>NUCLEOTIDE SEQUENCE</scope>
    <source>
        <strain evidence="1">CBS 168.71</strain>
    </source>
</reference>
<evidence type="ECO:0000313" key="1">
    <source>
        <dbReference type="EMBL" id="KAK3296389.1"/>
    </source>
</evidence>